<sequence>MRWSSSILIIILLLGSCRQQEAVAPVAETAVQPGAYAHPASLVSVDELVRLSGHKHLKVIDFRQREAFDQGHIPGALPMWRSDIEARDQATPGLVASGEALEALLSGLGISPEDTLVVYDDQGGPDAARFWWAMRLYGFEQVRLLNGGLQAWQGEGLPLNAAYTAPSPANFRFAGAGDPSLRIEKDTLLGLLGSPEWALIDTRTHEEYSGKRQKDGALAAGHIPGSLHIDWAESVRYNGDKTFRTPEELAKIYQDLPADRDGLIVTYCHSGVRSAHTSFVLTQLLGYTRVRNYDGSWLEWSSTPGLPIEKDSLTSILN</sequence>
<organism evidence="4 5">
    <name type="scientific">Robiginitalea marina</name>
    <dbReference type="NCBI Taxonomy" id="2954105"/>
    <lineage>
        <taxon>Bacteria</taxon>
        <taxon>Pseudomonadati</taxon>
        <taxon>Bacteroidota</taxon>
        <taxon>Flavobacteriia</taxon>
        <taxon>Flavobacteriales</taxon>
        <taxon>Flavobacteriaceae</taxon>
        <taxon>Robiginitalea</taxon>
    </lineage>
</organism>
<dbReference type="PROSITE" id="PS51257">
    <property type="entry name" value="PROKAR_LIPOPROTEIN"/>
    <property type="match status" value="1"/>
</dbReference>
<dbReference type="SUPFAM" id="SSF52821">
    <property type="entry name" value="Rhodanese/Cell cycle control phosphatase"/>
    <property type="match status" value="2"/>
</dbReference>
<dbReference type="InterPro" id="IPR001763">
    <property type="entry name" value="Rhodanese-like_dom"/>
</dbReference>
<gene>
    <name evidence="4" type="ORF">NG653_13180</name>
</gene>
<dbReference type="CDD" id="cd01449">
    <property type="entry name" value="TST_Repeat_2"/>
    <property type="match status" value="1"/>
</dbReference>
<dbReference type="SMART" id="SM00450">
    <property type="entry name" value="RHOD"/>
    <property type="match status" value="2"/>
</dbReference>
<keyword evidence="5" id="KW-1185">Reference proteome</keyword>
<dbReference type="PANTHER" id="PTHR43855:SF1">
    <property type="entry name" value="THIOSULFATE SULFURTRANSFERASE"/>
    <property type="match status" value="1"/>
</dbReference>
<keyword evidence="1" id="KW-0677">Repeat</keyword>
<feature type="domain" description="Rhodanese" evidence="3">
    <location>
        <begin position="53"/>
        <end position="161"/>
    </location>
</feature>
<comment type="caution">
    <text evidence="4">The sequence shown here is derived from an EMBL/GenBank/DDBJ whole genome shotgun (WGS) entry which is preliminary data.</text>
</comment>
<evidence type="ECO:0000256" key="1">
    <source>
        <dbReference type="ARBA" id="ARBA00022737"/>
    </source>
</evidence>
<reference evidence="4 5" key="1">
    <citation type="submission" date="2022-06" db="EMBL/GenBank/DDBJ databases">
        <authorList>
            <person name="Xuan X."/>
        </authorList>
    </citation>
    <scope>NUCLEOTIDE SEQUENCE [LARGE SCALE GENOMIC DNA]</scope>
    <source>
        <strain evidence="4 5">2V75</strain>
    </source>
</reference>
<dbReference type="Proteomes" id="UP001206312">
    <property type="component" value="Unassembled WGS sequence"/>
</dbReference>
<dbReference type="PROSITE" id="PS50206">
    <property type="entry name" value="RHODANESE_3"/>
    <property type="match status" value="2"/>
</dbReference>
<dbReference type="InterPro" id="IPR001307">
    <property type="entry name" value="Thiosulphate_STrfase_CS"/>
</dbReference>
<evidence type="ECO:0000256" key="2">
    <source>
        <dbReference type="RuleBase" id="RU000507"/>
    </source>
</evidence>
<dbReference type="PROSITE" id="PS00683">
    <property type="entry name" value="RHODANESE_2"/>
    <property type="match status" value="1"/>
</dbReference>
<proteinExistence type="predicted"/>
<evidence type="ECO:0000313" key="5">
    <source>
        <dbReference type="Proteomes" id="UP001206312"/>
    </source>
</evidence>
<dbReference type="Gene3D" id="3.40.250.10">
    <property type="entry name" value="Rhodanese-like domain"/>
    <property type="match status" value="2"/>
</dbReference>
<evidence type="ECO:0000313" key="4">
    <source>
        <dbReference type="EMBL" id="MCO5725814.1"/>
    </source>
</evidence>
<dbReference type="EMBL" id="JAMXIB010000013">
    <property type="protein sequence ID" value="MCO5725814.1"/>
    <property type="molecule type" value="Genomic_DNA"/>
</dbReference>
<dbReference type="PANTHER" id="PTHR43855">
    <property type="entry name" value="THIOSULFATE SULFURTRANSFERASE"/>
    <property type="match status" value="1"/>
</dbReference>
<dbReference type="InterPro" id="IPR036873">
    <property type="entry name" value="Rhodanese-like_dom_sf"/>
</dbReference>
<protein>
    <recommendedName>
        <fullName evidence="2">Sulfurtransferase</fullName>
    </recommendedName>
</protein>
<dbReference type="InterPro" id="IPR051126">
    <property type="entry name" value="Thiosulfate_sulfurtransferase"/>
</dbReference>
<evidence type="ECO:0000259" key="3">
    <source>
        <dbReference type="PROSITE" id="PS50206"/>
    </source>
</evidence>
<keyword evidence="2" id="KW-0808">Transferase</keyword>
<name>A0ABT1B0W6_9FLAO</name>
<feature type="domain" description="Rhodanese" evidence="3">
    <location>
        <begin position="193"/>
        <end position="309"/>
    </location>
</feature>
<dbReference type="RefSeq" id="WP_252742186.1">
    <property type="nucleotide sequence ID" value="NZ_JAMXIB010000013.1"/>
</dbReference>
<accession>A0ABT1B0W6</accession>
<dbReference type="Pfam" id="PF00581">
    <property type="entry name" value="Rhodanese"/>
    <property type="match status" value="2"/>
</dbReference>
<dbReference type="CDD" id="cd01448">
    <property type="entry name" value="TST_Repeat_1"/>
    <property type="match status" value="1"/>
</dbReference>